<accession>A0A1W2CYX6</accession>
<dbReference type="Proteomes" id="UP000192738">
    <property type="component" value="Unassembled WGS sequence"/>
</dbReference>
<dbReference type="EMBL" id="FWXI01000012">
    <property type="protein sequence ID" value="SMC90074.1"/>
    <property type="molecule type" value="Genomic_DNA"/>
</dbReference>
<organism evidence="8 9">
    <name type="scientific">Sporomusa malonica</name>
    <dbReference type="NCBI Taxonomy" id="112901"/>
    <lineage>
        <taxon>Bacteria</taxon>
        <taxon>Bacillati</taxon>
        <taxon>Bacillota</taxon>
        <taxon>Negativicutes</taxon>
        <taxon>Selenomonadales</taxon>
        <taxon>Sporomusaceae</taxon>
        <taxon>Sporomusa</taxon>
    </lineage>
</organism>
<feature type="transmembrane region" description="Helical" evidence="7">
    <location>
        <begin position="234"/>
        <end position="255"/>
    </location>
</feature>
<dbReference type="OrthoDB" id="527159at2"/>
<evidence type="ECO:0000313" key="9">
    <source>
        <dbReference type="Proteomes" id="UP000192738"/>
    </source>
</evidence>
<comment type="subcellular location">
    <subcellularLocation>
        <location evidence="1">Membrane</location>
        <topology evidence="1">Multi-pass membrane protein</topology>
    </subcellularLocation>
</comment>
<keyword evidence="5 7" id="KW-1133">Transmembrane helix</keyword>
<feature type="transmembrane region" description="Helical" evidence="7">
    <location>
        <begin position="205"/>
        <end position="222"/>
    </location>
</feature>
<feature type="transmembrane region" description="Helical" evidence="7">
    <location>
        <begin position="39"/>
        <end position="56"/>
    </location>
</feature>
<evidence type="ECO:0000313" key="8">
    <source>
        <dbReference type="EMBL" id="SMC90074.1"/>
    </source>
</evidence>
<gene>
    <name evidence="8" type="ORF">SAMN04488500_11297</name>
</gene>
<dbReference type="RefSeq" id="WP_084576578.1">
    <property type="nucleotide sequence ID" value="NZ_CP155572.1"/>
</dbReference>
<sequence length="320" mass="35171">MTIFFHILSHNIIPIFLLISLGFLLSKKFDLHIFSLSKLLFYLFVPSFIFVNLYTTELKLDMLKVLLCGVLLLITNDMIARIIAKARKYDVGLTNAFKNSIMFNNSGNIGVSLITLIFGSAPFVIDGKTPYLNEAITAQIMILILQNISVNTLGFYNAGRANGSMKDSIKTILTMPAIYVIPLVLIFKSMQIDITAIPVWPTLEYLKNGLVPMALITLGVQLSKTNFDLKNVDIHLSVFTKLIISPLLALIYIQLLGLTGVVAQAVFIAHAVPTAVNTALIAVECDSCPDFASQAVMLSTLFSAITLTLVIYAAQFIFPA</sequence>
<dbReference type="InterPro" id="IPR004776">
    <property type="entry name" value="Mem_transp_PIN-like"/>
</dbReference>
<keyword evidence="9" id="KW-1185">Reference proteome</keyword>
<dbReference type="PANTHER" id="PTHR36838:SF1">
    <property type="entry name" value="SLR1864 PROTEIN"/>
    <property type="match status" value="1"/>
</dbReference>
<dbReference type="GO" id="GO:0016020">
    <property type="term" value="C:membrane"/>
    <property type="evidence" value="ECO:0007669"/>
    <property type="project" value="UniProtKB-SubCell"/>
</dbReference>
<dbReference type="Pfam" id="PF03547">
    <property type="entry name" value="Mem_trans"/>
    <property type="match status" value="2"/>
</dbReference>
<evidence type="ECO:0000256" key="1">
    <source>
        <dbReference type="ARBA" id="ARBA00004141"/>
    </source>
</evidence>
<evidence type="ECO:0008006" key="10">
    <source>
        <dbReference type="Google" id="ProtNLM"/>
    </source>
</evidence>
<proteinExistence type="predicted"/>
<keyword evidence="2" id="KW-0813">Transport</keyword>
<keyword evidence="3" id="KW-1003">Cell membrane</keyword>
<feature type="transmembrane region" description="Helical" evidence="7">
    <location>
        <begin position="62"/>
        <end position="84"/>
    </location>
</feature>
<keyword evidence="4 7" id="KW-0812">Transmembrane</keyword>
<feature type="transmembrane region" description="Helical" evidence="7">
    <location>
        <begin position="105"/>
        <end position="124"/>
    </location>
</feature>
<evidence type="ECO:0000256" key="5">
    <source>
        <dbReference type="ARBA" id="ARBA00022989"/>
    </source>
</evidence>
<evidence type="ECO:0000256" key="2">
    <source>
        <dbReference type="ARBA" id="ARBA00022448"/>
    </source>
</evidence>
<feature type="transmembrane region" description="Helical" evidence="7">
    <location>
        <begin position="6"/>
        <end position="27"/>
    </location>
</feature>
<feature type="transmembrane region" description="Helical" evidence="7">
    <location>
        <begin position="295"/>
        <end position="318"/>
    </location>
</feature>
<feature type="transmembrane region" description="Helical" evidence="7">
    <location>
        <begin position="177"/>
        <end position="199"/>
    </location>
</feature>
<dbReference type="GO" id="GO:0055085">
    <property type="term" value="P:transmembrane transport"/>
    <property type="evidence" value="ECO:0007669"/>
    <property type="project" value="InterPro"/>
</dbReference>
<dbReference type="AlphaFoldDB" id="A0A1W2CYX6"/>
<dbReference type="PANTHER" id="PTHR36838">
    <property type="entry name" value="AUXIN EFFLUX CARRIER FAMILY PROTEIN"/>
    <property type="match status" value="1"/>
</dbReference>
<protein>
    <recommendedName>
        <fullName evidence="10">Transporter</fullName>
    </recommendedName>
</protein>
<evidence type="ECO:0000256" key="7">
    <source>
        <dbReference type="SAM" id="Phobius"/>
    </source>
</evidence>
<feature type="transmembrane region" description="Helical" evidence="7">
    <location>
        <begin position="261"/>
        <end position="283"/>
    </location>
</feature>
<reference evidence="8 9" key="1">
    <citation type="submission" date="2017-04" db="EMBL/GenBank/DDBJ databases">
        <authorList>
            <person name="Afonso C.L."/>
            <person name="Miller P.J."/>
            <person name="Scott M.A."/>
            <person name="Spackman E."/>
            <person name="Goraichik I."/>
            <person name="Dimitrov K.M."/>
            <person name="Suarez D.L."/>
            <person name="Swayne D.E."/>
        </authorList>
    </citation>
    <scope>NUCLEOTIDE SEQUENCE [LARGE SCALE GENOMIC DNA]</scope>
    <source>
        <strain evidence="8 9">DSM 5090</strain>
    </source>
</reference>
<evidence type="ECO:0000256" key="4">
    <source>
        <dbReference type="ARBA" id="ARBA00022692"/>
    </source>
</evidence>
<dbReference type="STRING" id="112901.SAMN04488500_11297"/>
<name>A0A1W2CYX6_9FIRM</name>
<feature type="transmembrane region" description="Helical" evidence="7">
    <location>
        <begin position="136"/>
        <end position="156"/>
    </location>
</feature>
<evidence type="ECO:0000256" key="3">
    <source>
        <dbReference type="ARBA" id="ARBA00022475"/>
    </source>
</evidence>
<evidence type="ECO:0000256" key="6">
    <source>
        <dbReference type="ARBA" id="ARBA00023136"/>
    </source>
</evidence>
<keyword evidence="6 7" id="KW-0472">Membrane</keyword>